<keyword evidence="3" id="KW-1185">Reference proteome</keyword>
<protein>
    <submittedName>
        <fullName evidence="2">Uncharacterized protein</fullName>
    </submittedName>
</protein>
<gene>
    <name evidence="2" type="ORF">OVY01_15940</name>
</gene>
<reference evidence="2" key="1">
    <citation type="submission" date="2022-11" db="EMBL/GenBank/DDBJ databases">
        <title>Robbsia betulipollinis sp. nov., isolated from pollen of birch (Betula pendula).</title>
        <authorList>
            <person name="Shi H."/>
            <person name="Ambika Manirajan B."/>
            <person name="Ratering S."/>
            <person name="Geissler-Plaum R."/>
            <person name="Schnell S."/>
        </authorList>
    </citation>
    <scope>NUCLEOTIDE SEQUENCE</scope>
    <source>
        <strain evidence="2">Bb-Pol-6</strain>
    </source>
</reference>
<dbReference type="EMBL" id="JAPMXC010000005">
    <property type="protein sequence ID" value="MCY0388672.1"/>
    <property type="molecule type" value="Genomic_DNA"/>
</dbReference>
<evidence type="ECO:0000313" key="3">
    <source>
        <dbReference type="Proteomes" id="UP001082899"/>
    </source>
</evidence>
<accession>A0ABT3ZQI0</accession>
<dbReference type="Proteomes" id="UP001082899">
    <property type="component" value="Unassembled WGS sequence"/>
</dbReference>
<dbReference type="RefSeq" id="WP_267848554.1">
    <property type="nucleotide sequence ID" value="NZ_JAPMXC010000005.1"/>
</dbReference>
<evidence type="ECO:0000256" key="1">
    <source>
        <dbReference type="SAM" id="MobiDB-lite"/>
    </source>
</evidence>
<name>A0ABT3ZQI0_9BURK</name>
<organism evidence="2 3">
    <name type="scientific">Robbsia betulipollinis</name>
    <dbReference type="NCBI Taxonomy" id="2981849"/>
    <lineage>
        <taxon>Bacteria</taxon>
        <taxon>Pseudomonadati</taxon>
        <taxon>Pseudomonadota</taxon>
        <taxon>Betaproteobacteria</taxon>
        <taxon>Burkholderiales</taxon>
        <taxon>Burkholderiaceae</taxon>
        <taxon>Robbsia</taxon>
    </lineage>
</organism>
<feature type="region of interest" description="Disordered" evidence="1">
    <location>
        <begin position="23"/>
        <end position="46"/>
    </location>
</feature>
<comment type="caution">
    <text evidence="2">The sequence shown here is derived from an EMBL/GenBank/DDBJ whole genome shotgun (WGS) entry which is preliminary data.</text>
</comment>
<sequence>MNKFDIEKGKGLKLTNSLKAGGASVRFGQEAAQPKPDKREQRRLDQEKGLVPFACKLDAELVRQLQERAAAHAGDMSEALAELLTKAGLQPRASAAK</sequence>
<feature type="compositionally biased region" description="Basic and acidic residues" evidence="1">
    <location>
        <begin position="35"/>
        <end position="46"/>
    </location>
</feature>
<proteinExistence type="predicted"/>
<evidence type="ECO:0000313" key="2">
    <source>
        <dbReference type="EMBL" id="MCY0388672.1"/>
    </source>
</evidence>